<sequence length="105" mass="12013">MDRRTATFRSREHKTFHVTLLLIPTGYLPGLCDVKEGLLLLLFCFVLFLFFSAISNLILNTVHHIVLLSTTLVCSCSDPMCSNGKHWSWWFVDRVSNSCDLSSKF</sequence>
<dbReference type="AlphaFoldDB" id="A0A2K1JR13"/>
<name>A0A2K1JR13_PHYPA</name>
<dbReference type="EnsemblPlants" id="Pp3c12_16131V3.1">
    <property type="protein sequence ID" value="PAC:32973178.CDS.1"/>
    <property type="gene ID" value="Pp3c12_16131"/>
</dbReference>
<keyword evidence="1" id="KW-0472">Membrane</keyword>
<evidence type="ECO:0000313" key="2">
    <source>
        <dbReference type="EMBL" id="PNR43970.1"/>
    </source>
</evidence>
<accession>A0A2K1JR13</accession>
<evidence type="ECO:0000313" key="4">
    <source>
        <dbReference type="Proteomes" id="UP000006727"/>
    </source>
</evidence>
<dbReference type="EMBL" id="ABEU02000012">
    <property type="protein sequence ID" value="PNR43970.1"/>
    <property type="molecule type" value="Genomic_DNA"/>
</dbReference>
<reference evidence="2 4" key="2">
    <citation type="journal article" date="2018" name="Plant J.">
        <title>The Physcomitrella patens chromosome-scale assembly reveals moss genome structure and evolution.</title>
        <authorList>
            <person name="Lang D."/>
            <person name="Ullrich K.K."/>
            <person name="Murat F."/>
            <person name="Fuchs J."/>
            <person name="Jenkins J."/>
            <person name="Haas F.B."/>
            <person name="Piednoel M."/>
            <person name="Gundlach H."/>
            <person name="Van Bel M."/>
            <person name="Meyberg R."/>
            <person name="Vives C."/>
            <person name="Morata J."/>
            <person name="Symeonidi A."/>
            <person name="Hiss M."/>
            <person name="Muchero W."/>
            <person name="Kamisugi Y."/>
            <person name="Saleh O."/>
            <person name="Blanc G."/>
            <person name="Decker E.L."/>
            <person name="van Gessel N."/>
            <person name="Grimwood J."/>
            <person name="Hayes R.D."/>
            <person name="Graham S.W."/>
            <person name="Gunter L.E."/>
            <person name="McDaniel S.F."/>
            <person name="Hoernstein S.N.W."/>
            <person name="Larsson A."/>
            <person name="Li F.W."/>
            <person name="Perroud P.F."/>
            <person name="Phillips J."/>
            <person name="Ranjan P."/>
            <person name="Rokshar D.S."/>
            <person name="Rothfels C.J."/>
            <person name="Schneider L."/>
            <person name="Shu S."/>
            <person name="Stevenson D.W."/>
            <person name="Thummler F."/>
            <person name="Tillich M."/>
            <person name="Villarreal Aguilar J.C."/>
            <person name="Widiez T."/>
            <person name="Wong G.K."/>
            <person name="Wymore A."/>
            <person name="Zhang Y."/>
            <person name="Zimmer A.D."/>
            <person name="Quatrano R.S."/>
            <person name="Mayer K.F.X."/>
            <person name="Goodstein D."/>
            <person name="Casacuberta J.M."/>
            <person name="Vandepoele K."/>
            <person name="Reski R."/>
            <person name="Cuming A.C."/>
            <person name="Tuskan G.A."/>
            <person name="Maumus F."/>
            <person name="Salse J."/>
            <person name="Schmutz J."/>
            <person name="Rensing S.A."/>
        </authorList>
    </citation>
    <scope>NUCLEOTIDE SEQUENCE [LARGE SCALE GENOMIC DNA]</scope>
    <source>
        <strain evidence="3 4">cv. Gransden 2004</strain>
    </source>
</reference>
<dbReference type="InParanoid" id="A0A2K1JR13"/>
<evidence type="ECO:0000256" key="1">
    <source>
        <dbReference type="SAM" id="Phobius"/>
    </source>
</evidence>
<gene>
    <name evidence="2" type="ORF">PHYPA_016353</name>
</gene>
<keyword evidence="4" id="KW-1185">Reference proteome</keyword>
<dbReference type="Proteomes" id="UP000006727">
    <property type="component" value="Chromosome 12"/>
</dbReference>
<dbReference type="Gramene" id="Pp3c12_16131V3.1">
    <property type="protein sequence ID" value="PAC:32973178.CDS.1"/>
    <property type="gene ID" value="Pp3c12_16131"/>
</dbReference>
<feature type="transmembrane region" description="Helical" evidence="1">
    <location>
        <begin position="38"/>
        <end position="59"/>
    </location>
</feature>
<evidence type="ECO:0000313" key="3">
    <source>
        <dbReference type="EnsemblPlants" id="PAC:32973178.CDS.1"/>
    </source>
</evidence>
<reference evidence="2 4" key="1">
    <citation type="journal article" date="2008" name="Science">
        <title>The Physcomitrella genome reveals evolutionary insights into the conquest of land by plants.</title>
        <authorList>
            <person name="Rensing S."/>
            <person name="Lang D."/>
            <person name="Zimmer A."/>
            <person name="Terry A."/>
            <person name="Salamov A."/>
            <person name="Shapiro H."/>
            <person name="Nishiyama T."/>
            <person name="Perroud P.-F."/>
            <person name="Lindquist E."/>
            <person name="Kamisugi Y."/>
            <person name="Tanahashi T."/>
            <person name="Sakakibara K."/>
            <person name="Fujita T."/>
            <person name="Oishi K."/>
            <person name="Shin-I T."/>
            <person name="Kuroki Y."/>
            <person name="Toyoda A."/>
            <person name="Suzuki Y."/>
            <person name="Hashimoto A."/>
            <person name="Yamaguchi K."/>
            <person name="Sugano A."/>
            <person name="Kohara Y."/>
            <person name="Fujiyama A."/>
            <person name="Anterola A."/>
            <person name="Aoki S."/>
            <person name="Ashton N."/>
            <person name="Barbazuk W.B."/>
            <person name="Barker E."/>
            <person name="Bennetzen J."/>
            <person name="Bezanilla M."/>
            <person name="Blankenship R."/>
            <person name="Cho S.H."/>
            <person name="Dutcher S."/>
            <person name="Estelle M."/>
            <person name="Fawcett J.A."/>
            <person name="Gundlach H."/>
            <person name="Hanada K."/>
            <person name="Heyl A."/>
            <person name="Hicks K.A."/>
            <person name="Hugh J."/>
            <person name="Lohr M."/>
            <person name="Mayer K."/>
            <person name="Melkozernov A."/>
            <person name="Murata T."/>
            <person name="Nelson D."/>
            <person name="Pils B."/>
            <person name="Prigge M."/>
            <person name="Reiss B."/>
            <person name="Renner T."/>
            <person name="Rombauts S."/>
            <person name="Rushton P."/>
            <person name="Sanderfoot A."/>
            <person name="Schween G."/>
            <person name="Shiu S.-H."/>
            <person name="Stueber K."/>
            <person name="Theodoulou F.L."/>
            <person name="Tu H."/>
            <person name="Van de Peer Y."/>
            <person name="Verrier P.J."/>
            <person name="Waters E."/>
            <person name="Wood A."/>
            <person name="Yang L."/>
            <person name="Cove D."/>
            <person name="Cuming A."/>
            <person name="Hasebe M."/>
            <person name="Lucas S."/>
            <person name="Mishler D.B."/>
            <person name="Reski R."/>
            <person name="Grigoriev I."/>
            <person name="Quatrano R.S."/>
            <person name="Boore J.L."/>
        </authorList>
    </citation>
    <scope>NUCLEOTIDE SEQUENCE [LARGE SCALE GENOMIC DNA]</scope>
    <source>
        <strain evidence="3 4">cv. Gransden 2004</strain>
    </source>
</reference>
<reference evidence="3" key="3">
    <citation type="submission" date="2020-12" db="UniProtKB">
        <authorList>
            <consortium name="EnsemblPlants"/>
        </authorList>
    </citation>
    <scope>IDENTIFICATION</scope>
</reference>
<protein>
    <submittedName>
        <fullName evidence="2 3">Uncharacterized protein</fullName>
    </submittedName>
</protein>
<keyword evidence="1" id="KW-1133">Transmembrane helix</keyword>
<organism evidence="2">
    <name type="scientific">Physcomitrium patens</name>
    <name type="common">Spreading-leaved earth moss</name>
    <name type="synonym">Physcomitrella patens</name>
    <dbReference type="NCBI Taxonomy" id="3218"/>
    <lineage>
        <taxon>Eukaryota</taxon>
        <taxon>Viridiplantae</taxon>
        <taxon>Streptophyta</taxon>
        <taxon>Embryophyta</taxon>
        <taxon>Bryophyta</taxon>
        <taxon>Bryophytina</taxon>
        <taxon>Bryopsida</taxon>
        <taxon>Funariidae</taxon>
        <taxon>Funariales</taxon>
        <taxon>Funariaceae</taxon>
        <taxon>Physcomitrium</taxon>
    </lineage>
</organism>
<keyword evidence="1" id="KW-0812">Transmembrane</keyword>
<proteinExistence type="predicted"/>